<keyword evidence="2" id="KW-0472">Membrane</keyword>
<feature type="transmembrane region" description="Helical" evidence="2">
    <location>
        <begin position="238"/>
        <end position="256"/>
    </location>
</feature>
<organism evidence="3 4">
    <name type="scientific">Neolentinus lepideus HHB14362 ss-1</name>
    <dbReference type="NCBI Taxonomy" id="1314782"/>
    <lineage>
        <taxon>Eukaryota</taxon>
        <taxon>Fungi</taxon>
        <taxon>Dikarya</taxon>
        <taxon>Basidiomycota</taxon>
        <taxon>Agaricomycotina</taxon>
        <taxon>Agaricomycetes</taxon>
        <taxon>Gloeophyllales</taxon>
        <taxon>Gloeophyllaceae</taxon>
        <taxon>Neolentinus</taxon>
    </lineage>
</organism>
<evidence type="ECO:0000313" key="4">
    <source>
        <dbReference type="Proteomes" id="UP000076761"/>
    </source>
</evidence>
<dbReference type="STRING" id="1314782.A0A165Q0Z5"/>
<gene>
    <name evidence="3" type="ORF">NEOLEDRAFT_1181442</name>
</gene>
<keyword evidence="2" id="KW-0812">Transmembrane</keyword>
<dbReference type="InParanoid" id="A0A165Q0Z5"/>
<dbReference type="AlphaFoldDB" id="A0A165Q0Z5"/>
<dbReference type="EMBL" id="KV425603">
    <property type="protein sequence ID" value="KZT21768.1"/>
    <property type="molecule type" value="Genomic_DNA"/>
</dbReference>
<accession>A0A165Q0Z5</accession>
<reference evidence="3 4" key="1">
    <citation type="journal article" date="2016" name="Mol. Biol. Evol.">
        <title>Comparative Genomics of Early-Diverging Mushroom-Forming Fungi Provides Insights into the Origins of Lignocellulose Decay Capabilities.</title>
        <authorList>
            <person name="Nagy L.G."/>
            <person name="Riley R."/>
            <person name="Tritt A."/>
            <person name="Adam C."/>
            <person name="Daum C."/>
            <person name="Floudas D."/>
            <person name="Sun H."/>
            <person name="Yadav J.S."/>
            <person name="Pangilinan J."/>
            <person name="Larsson K.H."/>
            <person name="Matsuura K."/>
            <person name="Barry K."/>
            <person name="Labutti K."/>
            <person name="Kuo R."/>
            <person name="Ohm R.A."/>
            <person name="Bhattacharya S.S."/>
            <person name="Shirouzu T."/>
            <person name="Yoshinaga Y."/>
            <person name="Martin F.M."/>
            <person name="Grigoriev I.V."/>
            <person name="Hibbett D.S."/>
        </authorList>
    </citation>
    <scope>NUCLEOTIDE SEQUENCE [LARGE SCALE GENOMIC DNA]</scope>
    <source>
        <strain evidence="3 4">HHB14362 ss-1</strain>
    </source>
</reference>
<evidence type="ECO:0000256" key="2">
    <source>
        <dbReference type="SAM" id="Phobius"/>
    </source>
</evidence>
<feature type="transmembrane region" description="Helical" evidence="2">
    <location>
        <begin position="206"/>
        <end position="226"/>
    </location>
</feature>
<feature type="transmembrane region" description="Helical" evidence="2">
    <location>
        <begin position="20"/>
        <end position="37"/>
    </location>
</feature>
<proteinExistence type="predicted"/>
<dbReference type="Proteomes" id="UP000076761">
    <property type="component" value="Unassembled WGS sequence"/>
</dbReference>
<sequence length="329" mass="36080">MVASINVDVAELAGLIVESIFYGIFVILFVAAIYLTFMRRRHAKINPIMVLVAIAMSILVTVQLVGDTTNVFLAFINRDRAGRIAFMQDVTQPVFILRHTTLILMILVSDSFVTYRCWVVWNKKIWVVILPICLSLGSGVAGFHAIWSFGNFKAETRVNQEKWLIAISSLSLAANAVSTSIYIWNKNSKAAQIAGSTSSLMPVVKLVIESGALNAGYMLANTITLVTGTEGLETMAEMGTPLIGCIFLLVIIRVCINSREDPTSDNQKSSLALRTFSGSSVEAARERERRSGAQGRQIVIEREVFVTQDEGGEVLDKDPNGKSHSTFVV</sequence>
<evidence type="ECO:0000313" key="3">
    <source>
        <dbReference type="EMBL" id="KZT21768.1"/>
    </source>
</evidence>
<evidence type="ECO:0000256" key="1">
    <source>
        <dbReference type="SAM" id="MobiDB-lite"/>
    </source>
</evidence>
<dbReference type="OrthoDB" id="2756618at2759"/>
<keyword evidence="4" id="KW-1185">Reference proteome</keyword>
<feature type="region of interest" description="Disordered" evidence="1">
    <location>
        <begin position="310"/>
        <end position="329"/>
    </location>
</feature>
<name>A0A165Q0Z5_9AGAM</name>
<feature type="transmembrane region" description="Helical" evidence="2">
    <location>
        <begin position="96"/>
        <end position="113"/>
    </location>
</feature>
<keyword evidence="2" id="KW-1133">Transmembrane helix</keyword>
<protein>
    <submittedName>
        <fullName evidence="3">Uncharacterized protein</fullName>
    </submittedName>
</protein>
<feature type="transmembrane region" description="Helical" evidence="2">
    <location>
        <begin position="49"/>
        <end position="76"/>
    </location>
</feature>
<feature type="transmembrane region" description="Helical" evidence="2">
    <location>
        <begin position="125"/>
        <end position="147"/>
    </location>
</feature>
<feature type="transmembrane region" description="Helical" evidence="2">
    <location>
        <begin position="163"/>
        <end position="185"/>
    </location>
</feature>